<dbReference type="AlphaFoldDB" id="A0AAV0HPP0"/>
<comment type="caution">
    <text evidence="1">The sequence shown here is derived from an EMBL/GenBank/DDBJ whole genome shotgun (WGS) entry which is preliminary data.</text>
</comment>
<dbReference type="EMBL" id="CAMGYJ010000002">
    <property type="protein sequence ID" value="CAI0387146.1"/>
    <property type="molecule type" value="Genomic_DNA"/>
</dbReference>
<reference evidence="1" key="1">
    <citation type="submission" date="2022-08" db="EMBL/GenBank/DDBJ databases">
        <authorList>
            <person name="Gutierrez-Valencia J."/>
        </authorList>
    </citation>
    <scope>NUCLEOTIDE SEQUENCE</scope>
</reference>
<dbReference type="Proteomes" id="UP001154282">
    <property type="component" value="Unassembled WGS sequence"/>
</dbReference>
<keyword evidence="2" id="KW-1185">Reference proteome</keyword>
<gene>
    <name evidence="1" type="ORF">LITE_LOCUS5353</name>
</gene>
<sequence length="148" mass="17418">MNNHLKQLSVPNMIQAAHLKCKKNSLNVLKPYSTNVKRSLLPSFYLYLPLSAKAEADTSRITSLQVFSYTQLSQAFQFSVFPLQRNRRKRGEIRSLNRDPVYHYVSIIMQQVYTTTPIKARWPLLIHHFTSNQIENPEKETRSLRRER</sequence>
<organism evidence="1 2">
    <name type="scientific">Linum tenue</name>
    <dbReference type="NCBI Taxonomy" id="586396"/>
    <lineage>
        <taxon>Eukaryota</taxon>
        <taxon>Viridiplantae</taxon>
        <taxon>Streptophyta</taxon>
        <taxon>Embryophyta</taxon>
        <taxon>Tracheophyta</taxon>
        <taxon>Spermatophyta</taxon>
        <taxon>Magnoliopsida</taxon>
        <taxon>eudicotyledons</taxon>
        <taxon>Gunneridae</taxon>
        <taxon>Pentapetalae</taxon>
        <taxon>rosids</taxon>
        <taxon>fabids</taxon>
        <taxon>Malpighiales</taxon>
        <taxon>Linaceae</taxon>
        <taxon>Linum</taxon>
    </lineage>
</organism>
<evidence type="ECO:0000313" key="2">
    <source>
        <dbReference type="Proteomes" id="UP001154282"/>
    </source>
</evidence>
<protein>
    <submittedName>
        <fullName evidence="1">Uncharacterized protein</fullName>
    </submittedName>
</protein>
<proteinExistence type="predicted"/>
<name>A0AAV0HPP0_9ROSI</name>
<evidence type="ECO:0000313" key="1">
    <source>
        <dbReference type="EMBL" id="CAI0387146.1"/>
    </source>
</evidence>
<accession>A0AAV0HPP0</accession>
<feature type="non-terminal residue" evidence="1">
    <location>
        <position position="148"/>
    </location>
</feature>